<sequence length="76" mass="8501">MCVCCAIEQRQEERGETLVSPSSSNSVEVSRKIGCMNPKLQTSNLVQSHVNKSTNEEVPRVEGKHGSYVQIRTHEE</sequence>
<dbReference type="EMBL" id="MNCJ02000316">
    <property type="protein sequence ID" value="KAF5822100.1"/>
    <property type="molecule type" value="Genomic_DNA"/>
</dbReference>
<proteinExistence type="predicted"/>
<dbReference type="EMBL" id="CM007890">
    <property type="protein sequence ID" value="OTG37065.1"/>
    <property type="molecule type" value="Genomic_DNA"/>
</dbReference>
<name>A0A251VNC6_HELAN</name>
<reference evidence="2 4" key="1">
    <citation type="journal article" date="2017" name="Nature">
        <title>The sunflower genome provides insights into oil metabolism, flowering and Asterid evolution.</title>
        <authorList>
            <person name="Badouin H."/>
            <person name="Gouzy J."/>
            <person name="Grassa C.J."/>
            <person name="Murat F."/>
            <person name="Staton S.E."/>
            <person name="Cottret L."/>
            <person name="Lelandais-Briere C."/>
            <person name="Owens G.L."/>
            <person name="Carrere S."/>
            <person name="Mayjonade B."/>
            <person name="Legrand L."/>
            <person name="Gill N."/>
            <person name="Kane N.C."/>
            <person name="Bowers J.E."/>
            <person name="Hubner S."/>
            <person name="Bellec A."/>
            <person name="Berard A."/>
            <person name="Berges H."/>
            <person name="Blanchet N."/>
            <person name="Boniface M.C."/>
            <person name="Brunel D."/>
            <person name="Catrice O."/>
            <person name="Chaidir N."/>
            <person name="Claudel C."/>
            <person name="Donnadieu C."/>
            <person name="Faraut T."/>
            <person name="Fievet G."/>
            <person name="Helmstetter N."/>
            <person name="King M."/>
            <person name="Knapp S.J."/>
            <person name="Lai Z."/>
            <person name="Le Paslier M.C."/>
            <person name="Lippi Y."/>
            <person name="Lorenzon L."/>
            <person name="Mandel J.R."/>
            <person name="Marage G."/>
            <person name="Marchand G."/>
            <person name="Marquand E."/>
            <person name="Bret-Mestries E."/>
            <person name="Morien E."/>
            <person name="Nambeesan S."/>
            <person name="Nguyen T."/>
            <person name="Pegot-Espagnet P."/>
            <person name="Pouilly N."/>
            <person name="Raftis F."/>
            <person name="Sallet E."/>
            <person name="Schiex T."/>
            <person name="Thomas J."/>
            <person name="Vandecasteele C."/>
            <person name="Vares D."/>
            <person name="Vear F."/>
            <person name="Vautrin S."/>
            <person name="Crespi M."/>
            <person name="Mangin B."/>
            <person name="Burke J.M."/>
            <person name="Salse J."/>
            <person name="Munos S."/>
            <person name="Vincourt P."/>
            <person name="Rieseberg L.H."/>
            <person name="Langlade N.B."/>
        </authorList>
    </citation>
    <scope>NUCLEOTIDE SEQUENCE [LARGE SCALE GENOMIC DNA]</scope>
    <source>
        <strain evidence="4">cv. SF193</strain>
        <tissue evidence="2">Leaves</tissue>
    </source>
</reference>
<gene>
    <name evidence="3" type="ORF">HannXRQ_Chr01g0014751</name>
    <name evidence="2" type="ORF">HanXRQr2_Chr01g0022581</name>
</gene>
<evidence type="ECO:0000313" key="2">
    <source>
        <dbReference type="EMBL" id="KAF5822100.1"/>
    </source>
</evidence>
<evidence type="ECO:0000313" key="3">
    <source>
        <dbReference type="EMBL" id="OTG37065.1"/>
    </source>
</evidence>
<dbReference type="InParanoid" id="A0A251VNC6"/>
<reference evidence="2" key="3">
    <citation type="submission" date="2020-06" db="EMBL/GenBank/DDBJ databases">
        <title>Helianthus annuus Genome sequencing and assembly Release 2.</title>
        <authorList>
            <person name="Gouzy J."/>
            <person name="Langlade N."/>
            <person name="Munos S."/>
        </authorList>
    </citation>
    <scope>NUCLEOTIDE SEQUENCE</scope>
    <source>
        <tissue evidence="2">Leaves</tissue>
    </source>
</reference>
<dbReference type="Proteomes" id="UP000215914">
    <property type="component" value="Chromosome 1"/>
</dbReference>
<accession>A0A251VNC6</accession>
<evidence type="ECO:0000256" key="1">
    <source>
        <dbReference type="SAM" id="MobiDB-lite"/>
    </source>
</evidence>
<organism evidence="3 4">
    <name type="scientific">Helianthus annuus</name>
    <name type="common">Common sunflower</name>
    <dbReference type="NCBI Taxonomy" id="4232"/>
    <lineage>
        <taxon>Eukaryota</taxon>
        <taxon>Viridiplantae</taxon>
        <taxon>Streptophyta</taxon>
        <taxon>Embryophyta</taxon>
        <taxon>Tracheophyta</taxon>
        <taxon>Spermatophyta</taxon>
        <taxon>Magnoliopsida</taxon>
        <taxon>eudicotyledons</taxon>
        <taxon>Gunneridae</taxon>
        <taxon>Pentapetalae</taxon>
        <taxon>asterids</taxon>
        <taxon>campanulids</taxon>
        <taxon>Asterales</taxon>
        <taxon>Asteraceae</taxon>
        <taxon>Asteroideae</taxon>
        <taxon>Heliantheae alliance</taxon>
        <taxon>Heliantheae</taxon>
        <taxon>Helianthus</taxon>
    </lineage>
</organism>
<feature type="compositionally biased region" description="Basic and acidic residues" evidence="1">
    <location>
        <begin position="54"/>
        <end position="65"/>
    </location>
</feature>
<protein>
    <submittedName>
        <fullName evidence="3">Uncharacterized protein</fullName>
    </submittedName>
</protein>
<evidence type="ECO:0000313" key="4">
    <source>
        <dbReference type="Proteomes" id="UP000215914"/>
    </source>
</evidence>
<feature type="region of interest" description="Disordered" evidence="1">
    <location>
        <begin position="51"/>
        <end position="76"/>
    </location>
</feature>
<dbReference type="Gramene" id="mRNA:HanXRQr2_Chr01g0022581">
    <property type="protein sequence ID" value="mRNA:HanXRQr2_Chr01g0022581"/>
    <property type="gene ID" value="HanXRQr2_Chr01g0022581"/>
</dbReference>
<reference evidence="3" key="2">
    <citation type="submission" date="2017-02" db="EMBL/GenBank/DDBJ databases">
        <title>Sunflower complete genome.</title>
        <authorList>
            <person name="Langlade N."/>
            <person name="Munos S."/>
        </authorList>
    </citation>
    <scope>NUCLEOTIDE SEQUENCE [LARGE SCALE GENOMIC DNA]</scope>
    <source>
        <tissue evidence="3">Leaves</tissue>
    </source>
</reference>
<keyword evidence="4" id="KW-1185">Reference proteome</keyword>
<dbReference type="AlphaFoldDB" id="A0A251VNC6"/>